<feature type="domain" description="DUF7071" evidence="2">
    <location>
        <begin position="658"/>
        <end position="717"/>
    </location>
</feature>
<accession>A0AA38VD29</accession>
<protein>
    <submittedName>
        <fullName evidence="4">Uncharacterized protein</fullName>
    </submittedName>
</protein>
<comment type="caution">
    <text evidence="4">The sequence shown here is derived from an EMBL/GenBank/DDBJ whole genome shotgun (WGS) entry which is preliminary data.</text>
</comment>
<evidence type="ECO:0000313" key="5">
    <source>
        <dbReference type="Proteomes" id="UP001174691"/>
    </source>
</evidence>
<feature type="domain" description="DUF7730" evidence="3">
    <location>
        <begin position="114"/>
        <end position="305"/>
    </location>
</feature>
<dbReference type="InterPro" id="IPR056632">
    <property type="entry name" value="DUF7730"/>
</dbReference>
<evidence type="ECO:0000259" key="2">
    <source>
        <dbReference type="Pfam" id="PF23257"/>
    </source>
</evidence>
<feature type="region of interest" description="Disordered" evidence="1">
    <location>
        <begin position="446"/>
        <end position="653"/>
    </location>
</feature>
<evidence type="ECO:0000313" key="4">
    <source>
        <dbReference type="EMBL" id="KAJ9130638.1"/>
    </source>
</evidence>
<dbReference type="AlphaFoldDB" id="A0AA38VD29"/>
<evidence type="ECO:0000259" key="3">
    <source>
        <dbReference type="Pfam" id="PF24864"/>
    </source>
</evidence>
<dbReference type="Pfam" id="PF24864">
    <property type="entry name" value="DUF7730"/>
    <property type="match status" value="1"/>
</dbReference>
<feature type="compositionally biased region" description="Low complexity" evidence="1">
    <location>
        <begin position="603"/>
        <end position="614"/>
    </location>
</feature>
<gene>
    <name evidence="4" type="ORF">NKR19_g9816</name>
</gene>
<dbReference type="InterPro" id="IPR055499">
    <property type="entry name" value="DUF7071"/>
</dbReference>
<dbReference type="Proteomes" id="UP001174691">
    <property type="component" value="Unassembled WGS sequence"/>
</dbReference>
<proteinExistence type="predicted"/>
<name>A0AA38VD29_9PEZI</name>
<evidence type="ECO:0000256" key="1">
    <source>
        <dbReference type="SAM" id="MobiDB-lite"/>
    </source>
</evidence>
<dbReference type="EMBL" id="JANBVN010000260">
    <property type="protein sequence ID" value="KAJ9130638.1"/>
    <property type="molecule type" value="Genomic_DNA"/>
</dbReference>
<keyword evidence="5" id="KW-1185">Reference proteome</keyword>
<dbReference type="Pfam" id="PF23257">
    <property type="entry name" value="DUF7071"/>
    <property type="match status" value="1"/>
</dbReference>
<sequence length="733" mass="82083">MAAGHQVIDLTEPENEIVNLAERDAGRVVEIARLQEELDALKDRLANRGKRQKRTWPEKLEAFIVQGDGRLGYGSIHTLCCKEENMSTRIDFIHPNIRLGKTSNGWKPEGPERNESTFRSFQALPADVQARIFRLWLEKERPIHCFSRLDPFTAPASWPVSKSGSGMYNRFYWGEDRLLNLFEDTADPQDVLKLLLVSKAFYFNGVHAFYGLNTFAFSSIGEFGRFCKGIGQERAARLQHLELTWTGSQYLTAEHTFRPNQNNRQIGNWDSVRTRPFASFLRLRRLRTLSIFLNESDPLYERRQYESADAKARLLGRTAQQPNFRKNRSFRTMHGIDYVYALRGLDWVRLYDFYAMNRDVAQVPALRPIRDVSFVADVNRTVTMQKSADEARVCELQNLPLLFPAEEGGAVAAGQDEAAVHAMKPWDPSVADWSTVREFYRDGDDAQKRVHERAPTPNPDGVPQGNERAAAAVPENGRIERHEDNGAAANNTVRGVGNLIPRNRQPESGHEEGRSELGGPSHAGPSRVGPSHGMPGYGMGRDDASMFVRDSDENEAGQEDAQPTRNVQAGPPPRQPTLAQRHALLPRPTLGPARRPERMALQPRSASALNANPSPSRPAPSRPTSQKRPSDNAAGTAGKRQKQAGEQPSTPPELCLSEQQARNCLGPFASCRAISSLLTPFAANLLGYDWASVRDILQDRKDSRENAEVFCRYVAADSRIQASMDRIISALRN</sequence>
<feature type="compositionally biased region" description="Basic and acidic residues" evidence="1">
    <location>
        <begin position="504"/>
        <end position="515"/>
    </location>
</feature>
<organism evidence="4 5">
    <name type="scientific">Coniochaeta hoffmannii</name>
    <dbReference type="NCBI Taxonomy" id="91930"/>
    <lineage>
        <taxon>Eukaryota</taxon>
        <taxon>Fungi</taxon>
        <taxon>Dikarya</taxon>
        <taxon>Ascomycota</taxon>
        <taxon>Pezizomycotina</taxon>
        <taxon>Sordariomycetes</taxon>
        <taxon>Sordariomycetidae</taxon>
        <taxon>Coniochaetales</taxon>
        <taxon>Coniochaetaceae</taxon>
        <taxon>Coniochaeta</taxon>
    </lineage>
</organism>
<reference evidence="4" key="1">
    <citation type="submission" date="2022-07" db="EMBL/GenBank/DDBJ databases">
        <title>Fungi with potential for degradation of polypropylene.</title>
        <authorList>
            <person name="Gostincar C."/>
        </authorList>
    </citation>
    <scope>NUCLEOTIDE SEQUENCE</scope>
    <source>
        <strain evidence="4">EXF-13287</strain>
    </source>
</reference>